<dbReference type="GO" id="GO:0016020">
    <property type="term" value="C:membrane"/>
    <property type="evidence" value="ECO:0007669"/>
    <property type="project" value="UniProtKB-SubCell"/>
</dbReference>
<dbReference type="Pfam" id="PF01553">
    <property type="entry name" value="Acyltransferase"/>
    <property type="match status" value="1"/>
</dbReference>
<dbReference type="SMART" id="SM00563">
    <property type="entry name" value="PlsC"/>
    <property type="match status" value="1"/>
</dbReference>
<dbReference type="OrthoDB" id="1854593at2759"/>
<evidence type="ECO:0000313" key="10">
    <source>
        <dbReference type="Proteomes" id="UP000652761"/>
    </source>
</evidence>
<keyword evidence="4 7" id="KW-0812">Transmembrane</keyword>
<proteinExistence type="inferred from homology"/>
<evidence type="ECO:0000256" key="2">
    <source>
        <dbReference type="ARBA" id="ARBA00007937"/>
    </source>
</evidence>
<dbReference type="PANTHER" id="PTHR15486:SF62">
    <property type="entry name" value="GLYCEROL-3-PHOSPHATE ACYLTRANSFERASE 2-RELATED"/>
    <property type="match status" value="1"/>
</dbReference>
<gene>
    <name evidence="9" type="ORF">Taro_054793</name>
</gene>
<keyword evidence="10" id="KW-1185">Reference proteome</keyword>
<evidence type="ECO:0000256" key="5">
    <source>
        <dbReference type="ARBA" id="ARBA00022989"/>
    </source>
</evidence>
<dbReference type="GO" id="GO:0016791">
    <property type="term" value="F:phosphatase activity"/>
    <property type="evidence" value="ECO:0007669"/>
    <property type="project" value="TreeGrafter"/>
</dbReference>
<comment type="similarity">
    <text evidence="2">Belongs to the GPAT/DAPAT family.</text>
</comment>
<feature type="transmembrane region" description="Helical" evidence="7">
    <location>
        <begin position="285"/>
        <end position="306"/>
    </location>
</feature>
<evidence type="ECO:0000256" key="6">
    <source>
        <dbReference type="ARBA" id="ARBA00023136"/>
    </source>
</evidence>
<name>A0A843XPE6_COLES</name>
<evidence type="ECO:0000259" key="8">
    <source>
        <dbReference type="SMART" id="SM00563"/>
    </source>
</evidence>
<reference evidence="9" key="1">
    <citation type="submission" date="2017-07" db="EMBL/GenBank/DDBJ databases">
        <title>Taro Niue Genome Assembly and Annotation.</title>
        <authorList>
            <person name="Atibalentja N."/>
            <person name="Keating K."/>
            <person name="Fields C.J."/>
        </authorList>
    </citation>
    <scope>NUCLEOTIDE SEQUENCE</scope>
    <source>
        <strain evidence="9">Niue_2</strain>
        <tissue evidence="9">Leaf</tissue>
    </source>
</reference>
<dbReference type="SUPFAM" id="SSF69593">
    <property type="entry name" value="Glycerol-3-phosphate (1)-acyltransferase"/>
    <property type="match status" value="1"/>
</dbReference>
<dbReference type="EMBL" id="NMUH01011530">
    <property type="protein sequence ID" value="MQM21748.1"/>
    <property type="molecule type" value="Genomic_DNA"/>
</dbReference>
<dbReference type="GO" id="GO:0090447">
    <property type="term" value="F:glycerol-3-phosphate 2-O-acyltransferase activity"/>
    <property type="evidence" value="ECO:0007669"/>
    <property type="project" value="TreeGrafter"/>
</dbReference>
<dbReference type="PANTHER" id="PTHR15486">
    <property type="entry name" value="ANCIENT UBIQUITOUS PROTEIN"/>
    <property type="match status" value="1"/>
</dbReference>
<accession>A0A843XPE6</accession>
<keyword evidence="6 7" id="KW-0472">Membrane</keyword>
<dbReference type="Pfam" id="PF23270">
    <property type="entry name" value="HAD_RAM2_N"/>
    <property type="match status" value="1"/>
</dbReference>
<keyword evidence="5 7" id="KW-1133">Transmembrane helix</keyword>
<dbReference type="GO" id="GO:0010143">
    <property type="term" value="P:cutin biosynthetic process"/>
    <property type="evidence" value="ECO:0007669"/>
    <property type="project" value="TreeGrafter"/>
</dbReference>
<dbReference type="Proteomes" id="UP000652761">
    <property type="component" value="Unassembled WGS sequence"/>
</dbReference>
<dbReference type="InterPro" id="IPR002123">
    <property type="entry name" value="Plipid/glycerol_acylTrfase"/>
</dbReference>
<comment type="caution">
    <text evidence="9">The sequence shown here is derived from an EMBL/GenBank/DDBJ whole genome shotgun (WGS) entry which is preliminary data.</text>
</comment>
<comment type="subcellular location">
    <subcellularLocation>
        <location evidence="1">Membrane</location>
        <topology evidence="1">Multi-pass membrane protein</topology>
    </subcellularLocation>
</comment>
<feature type="domain" description="Phospholipid/glycerol acyltransferase" evidence="8">
    <location>
        <begin position="348"/>
        <end position="450"/>
    </location>
</feature>
<evidence type="ECO:0000256" key="4">
    <source>
        <dbReference type="ARBA" id="ARBA00022692"/>
    </source>
</evidence>
<dbReference type="AlphaFoldDB" id="A0A843XPE6"/>
<dbReference type="InterPro" id="IPR056462">
    <property type="entry name" value="HAD_RAM2/GPAT1-8"/>
</dbReference>
<evidence type="ECO:0000256" key="7">
    <source>
        <dbReference type="SAM" id="Phobius"/>
    </source>
</evidence>
<evidence type="ECO:0000256" key="3">
    <source>
        <dbReference type="ARBA" id="ARBA00022679"/>
    </source>
</evidence>
<evidence type="ECO:0000313" key="9">
    <source>
        <dbReference type="EMBL" id="MQM21748.1"/>
    </source>
</evidence>
<evidence type="ECO:0000256" key="1">
    <source>
        <dbReference type="ARBA" id="ARBA00004141"/>
    </source>
</evidence>
<sequence length="540" mass="60226">MAGKRTLQRTLISSYVYLTRRLGGLLSHHRRSSNHPSFQKTFSLISQEKHAGRGRSQAVVCRVEGGLLRSPSTFPYFMLVALEAGGFLRGLLLLLLYPCLCCVGEEVGLKVMAMVCFRGVKVAGFRVGSTVLPKHLLEDVGLEGFQLLTAAGGKKVCVTGMPRVMVEAALKEYLGVEVVVGRELKVSGGYYTGFMENSKEEERMLQELGGEEGDHGDGESVLWVGGGKEAHHHHPFFSERKEEYTVSEEDRKAWRPLPRDKYLKPLVFHDGRIAFLPTPAATLAMFLWLPVGLLLAVLRLLVLSLLPYKISVPILAFTGTTNRVVRSAFTPVTSDRGGESQGRPRRRWLFACNHRTLLDPVYVSGALGIPLTVVTYSLSPVSEVIAPIKTVRLTREREEDRRRMEEELRRGDVVVCPEGTTCREPYLLRFSPLFSEVAEEGVTPVALRARMAMFYGTTAGGRKWMDPIFFAIDPFPSYTVEFLREVPVLEADGTRRSRYEVANQVQAELAAALGFECTTLTRKDKYMQLAGNEGFVDRKS</sequence>
<keyword evidence="3" id="KW-0808">Transferase</keyword>
<organism evidence="9 10">
    <name type="scientific">Colocasia esculenta</name>
    <name type="common">Wild taro</name>
    <name type="synonym">Arum esculentum</name>
    <dbReference type="NCBI Taxonomy" id="4460"/>
    <lineage>
        <taxon>Eukaryota</taxon>
        <taxon>Viridiplantae</taxon>
        <taxon>Streptophyta</taxon>
        <taxon>Embryophyta</taxon>
        <taxon>Tracheophyta</taxon>
        <taxon>Spermatophyta</taxon>
        <taxon>Magnoliopsida</taxon>
        <taxon>Liliopsida</taxon>
        <taxon>Araceae</taxon>
        <taxon>Aroideae</taxon>
        <taxon>Colocasieae</taxon>
        <taxon>Colocasia</taxon>
    </lineage>
</organism>
<protein>
    <recommendedName>
        <fullName evidence="8">Phospholipid/glycerol acyltransferase domain-containing protein</fullName>
    </recommendedName>
</protein>